<dbReference type="EMBL" id="MHQN01000017">
    <property type="protein sequence ID" value="OHA03521.1"/>
    <property type="molecule type" value="Genomic_DNA"/>
</dbReference>
<organism evidence="1 2">
    <name type="scientific">Candidatus Sungbacteria bacterium RIFCSPHIGHO2_02_FULL_53_17</name>
    <dbReference type="NCBI Taxonomy" id="1802275"/>
    <lineage>
        <taxon>Bacteria</taxon>
        <taxon>Candidatus Sungiibacteriota</taxon>
    </lineage>
</organism>
<reference evidence="1 2" key="1">
    <citation type="journal article" date="2016" name="Nat. Commun.">
        <title>Thousands of microbial genomes shed light on interconnected biogeochemical processes in an aquifer system.</title>
        <authorList>
            <person name="Anantharaman K."/>
            <person name="Brown C.T."/>
            <person name="Hug L.A."/>
            <person name="Sharon I."/>
            <person name="Castelle C.J."/>
            <person name="Probst A.J."/>
            <person name="Thomas B.C."/>
            <person name="Singh A."/>
            <person name="Wilkins M.J."/>
            <person name="Karaoz U."/>
            <person name="Brodie E.L."/>
            <person name="Williams K.H."/>
            <person name="Hubbard S.S."/>
            <person name="Banfield J.F."/>
        </authorList>
    </citation>
    <scope>NUCLEOTIDE SEQUENCE [LARGE SCALE GENOMIC DNA]</scope>
</reference>
<name>A0A1G2KYG5_9BACT</name>
<proteinExistence type="predicted"/>
<gene>
    <name evidence="1" type="ORF">A3C92_03525</name>
</gene>
<evidence type="ECO:0000313" key="2">
    <source>
        <dbReference type="Proteomes" id="UP000177177"/>
    </source>
</evidence>
<sequence length="72" mass="8197">MSTLTILKKITKGAELVVLPRKEYVRLLNARIIPEYQATAREKKVLAQARKNRAAGKFLTLDELRQKLGFAD</sequence>
<protein>
    <submittedName>
        <fullName evidence="1">Uncharacterized protein</fullName>
    </submittedName>
</protein>
<accession>A0A1G2KYG5</accession>
<evidence type="ECO:0000313" key="1">
    <source>
        <dbReference type="EMBL" id="OHA03521.1"/>
    </source>
</evidence>
<comment type="caution">
    <text evidence="1">The sequence shown here is derived from an EMBL/GenBank/DDBJ whole genome shotgun (WGS) entry which is preliminary data.</text>
</comment>
<dbReference type="Proteomes" id="UP000177177">
    <property type="component" value="Unassembled WGS sequence"/>
</dbReference>
<dbReference type="AlphaFoldDB" id="A0A1G2KYG5"/>